<dbReference type="Pfam" id="PF17645">
    <property type="entry name" value="Amdase"/>
    <property type="match status" value="1"/>
</dbReference>
<dbReference type="InterPro" id="IPR053714">
    <property type="entry name" value="Iso_Racemase_Enz_sf"/>
</dbReference>
<protein>
    <submittedName>
        <fullName evidence="1">Asp/Glu racemase</fullName>
    </submittedName>
</protein>
<gene>
    <name evidence="1" type="ORF">F3S47_13875</name>
</gene>
<dbReference type="Gene3D" id="3.40.50.12500">
    <property type="match status" value="1"/>
</dbReference>
<dbReference type="PANTHER" id="PTHR40267">
    <property type="entry name" value="BLR3294 PROTEIN"/>
    <property type="match status" value="1"/>
</dbReference>
<dbReference type="PANTHER" id="PTHR40267:SF1">
    <property type="entry name" value="BLR3294 PROTEIN"/>
    <property type="match status" value="1"/>
</dbReference>
<evidence type="ECO:0000313" key="1">
    <source>
        <dbReference type="EMBL" id="KAA9006858.1"/>
    </source>
</evidence>
<dbReference type="InterPro" id="IPR026286">
    <property type="entry name" value="MaiA/AMDase"/>
</dbReference>
<dbReference type="PIRSF" id="PIRSF015736">
    <property type="entry name" value="MI"/>
    <property type="match status" value="1"/>
</dbReference>
<reference evidence="1 2" key="1">
    <citation type="submission" date="2019-09" db="EMBL/GenBank/DDBJ databases">
        <authorList>
            <person name="Park J.-S."/>
            <person name="Choi H.-J."/>
        </authorList>
    </citation>
    <scope>NUCLEOTIDE SEQUENCE [LARGE SCALE GENOMIC DNA]</scope>
    <source>
        <strain evidence="1 2">176SS1-4</strain>
    </source>
</reference>
<accession>A0A5J5GGJ6</accession>
<dbReference type="EMBL" id="VYQE01000004">
    <property type="protein sequence ID" value="KAA9006858.1"/>
    <property type="molecule type" value="Genomic_DNA"/>
</dbReference>
<evidence type="ECO:0000313" key="2">
    <source>
        <dbReference type="Proteomes" id="UP000326554"/>
    </source>
</evidence>
<proteinExistence type="predicted"/>
<comment type="caution">
    <text evidence="1">The sequence shown here is derived from an EMBL/GenBank/DDBJ whole genome shotgun (WGS) entry which is preliminary data.</text>
</comment>
<dbReference type="Proteomes" id="UP000326554">
    <property type="component" value="Unassembled WGS sequence"/>
</dbReference>
<organism evidence="1 2">
    <name type="scientific">Histidinibacterium aquaticum</name>
    <dbReference type="NCBI Taxonomy" id="2613962"/>
    <lineage>
        <taxon>Bacteria</taxon>
        <taxon>Pseudomonadati</taxon>
        <taxon>Pseudomonadota</taxon>
        <taxon>Alphaproteobacteria</taxon>
        <taxon>Rhodobacterales</taxon>
        <taxon>Paracoccaceae</taxon>
        <taxon>Histidinibacterium</taxon>
    </lineage>
</organism>
<name>A0A5J5GGJ6_9RHOB</name>
<keyword evidence="2" id="KW-1185">Reference proteome</keyword>
<dbReference type="RefSeq" id="WP_150445876.1">
    <property type="nucleotide sequence ID" value="NZ_VYQE01000004.1"/>
</dbReference>
<dbReference type="AlphaFoldDB" id="A0A5J5GGJ6"/>
<sequence>MSRLPYRLTPADRPRLGLIVLQADETIEGDFRRLLPPETALQVSRIPSGADLTPESIAQMALDLPAAAALFPRGAEYDVVGYGCTSGTTLIGAARAAELVRQGCGARAVCNPLDSALAAFGHLDVRRVGLVSPYGTDIAAALRATFEEQGVAVPEAMSFGEEVEANVARIDPVSIAAAAREIARRGTVDGIFLSCTNLRTLDVIEPLERELGCPVIGSNLALAWDMARAAGLRLCFEGPRLLREA</sequence>